<dbReference type="InterPro" id="IPR018247">
    <property type="entry name" value="EF_Hand_1_Ca_BS"/>
</dbReference>
<dbReference type="GO" id="GO:0005509">
    <property type="term" value="F:calcium ion binding"/>
    <property type="evidence" value="ECO:0007669"/>
    <property type="project" value="InterPro"/>
</dbReference>
<keyword evidence="1" id="KW-0106">Calcium</keyword>
<evidence type="ECO:0000313" key="3">
    <source>
        <dbReference type="EMBL" id="KAA8538350.1"/>
    </source>
</evidence>
<organism evidence="3 4">
    <name type="scientific">Nyssa sinensis</name>
    <dbReference type="NCBI Taxonomy" id="561372"/>
    <lineage>
        <taxon>Eukaryota</taxon>
        <taxon>Viridiplantae</taxon>
        <taxon>Streptophyta</taxon>
        <taxon>Embryophyta</taxon>
        <taxon>Tracheophyta</taxon>
        <taxon>Spermatophyta</taxon>
        <taxon>Magnoliopsida</taxon>
        <taxon>eudicotyledons</taxon>
        <taxon>Gunneridae</taxon>
        <taxon>Pentapetalae</taxon>
        <taxon>asterids</taxon>
        <taxon>Cornales</taxon>
        <taxon>Nyssaceae</taxon>
        <taxon>Nyssa</taxon>
    </lineage>
</organism>
<proteinExistence type="predicted"/>
<dbReference type="PROSITE" id="PS00018">
    <property type="entry name" value="EF_HAND_1"/>
    <property type="match status" value="1"/>
</dbReference>
<dbReference type="Gene3D" id="1.10.238.10">
    <property type="entry name" value="EF-hand"/>
    <property type="match status" value="1"/>
</dbReference>
<dbReference type="SUPFAM" id="SSF47473">
    <property type="entry name" value="EF-hand"/>
    <property type="match status" value="1"/>
</dbReference>
<dbReference type="SMART" id="SM00054">
    <property type="entry name" value="EFh"/>
    <property type="match status" value="1"/>
</dbReference>
<dbReference type="InterPro" id="IPR011992">
    <property type="entry name" value="EF-hand-dom_pair"/>
</dbReference>
<protein>
    <recommendedName>
        <fullName evidence="2">EF-hand domain-containing protein</fullName>
    </recommendedName>
</protein>
<dbReference type="OrthoDB" id="26525at2759"/>
<dbReference type="PROSITE" id="PS50222">
    <property type="entry name" value="EF_HAND_2"/>
    <property type="match status" value="1"/>
</dbReference>
<dbReference type="InterPro" id="IPR002048">
    <property type="entry name" value="EF_hand_dom"/>
</dbReference>
<sequence length="164" mass="18382">MKVVMALNTIRKVIGAVTSSRAKQCCSKPRNPDREGDGATMGLESAMVDETIVNGVVSEAVDQTVAEISRKEDYDLVMLWCWVLAMVCSVCLVQKTDMNSNGLFEFSKVVALFAPDLFPAKSPYTKEQLRQLFRMFDRDGNGYITYAELAHSMIHDEQVPYFPI</sequence>
<evidence type="ECO:0000259" key="2">
    <source>
        <dbReference type="PROSITE" id="PS50222"/>
    </source>
</evidence>
<evidence type="ECO:0000256" key="1">
    <source>
        <dbReference type="ARBA" id="ARBA00022837"/>
    </source>
</evidence>
<accession>A0A5J5B717</accession>
<dbReference type="EMBL" id="CM018038">
    <property type="protein sequence ID" value="KAA8538350.1"/>
    <property type="molecule type" value="Genomic_DNA"/>
</dbReference>
<evidence type="ECO:0000313" key="4">
    <source>
        <dbReference type="Proteomes" id="UP000325577"/>
    </source>
</evidence>
<dbReference type="Proteomes" id="UP000325577">
    <property type="component" value="Linkage Group LG15"/>
</dbReference>
<dbReference type="AlphaFoldDB" id="A0A5J5B717"/>
<gene>
    <name evidence="3" type="ORF">F0562_027827</name>
</gene>
<name>A0A5J5B717_9ASTE</name>
<keyword evidence="4" id="KW-1185">Reference proteome</keyword>
<reference evidence="3 4" key="1">
    <citation type="submission" date="2019-09" db="EMBL/GenBank/DDBJ databases">
        <title>A chromosome-level genome assembly of the Chinese tupelo Nyssa sinensis.</title>
        <authorList>
            <person name="Yang X."/>
            <person name="Kang M."/>
            <person name="Yang Y."/>
            <person name="Xiong H."/>
            <person name="Wang M."/>
            <person name="Zhang Z."/>
            <person name="Wang Z."/>
            <person name="Wu H."/>
            <person name="Ma T."/>
            <person name="Liu J."/>
            <person name="Xi Z."/>
        </authorList>
    </citation>
    <scope>NUCLEOTIDE SEQUENCE [LARGE SCALE GENOMIC DNA]</scope>
    <source>
        <strain evidence="3">J267</strain>
        <tissue evidence="3">Leaf</tissue>
    </source>
</reference>
<dbReference type="Pfam" id="PF00036">
    <property type="entry name" value="EF-hand_1"/>
    <property type="match status" value="1"/>
</dbReference>
<feature type="domain" description="EF-hand" evidence="2">
    <location>
        <begin position="124"/>
        <end position="159"/>
    </location>
</feature>